<dbReference type="GO" id="GO:0006207">
    <property type="term" value="P:'de novo' pyrimidine nucleobase biosynthetic process"/>
    <property type="evidence" value="ECO:0007669"/>
    <property type="project" value="InterPro"/>
</dbReference>
<comment type="catalytic activity">
    <reaction evidence="8 9">
        <text>UMP + ATP = UDP + ADP</text>
        <dbReference type="Rhea" id="RHEA:24400"/>
        <dbReference type="ChEBI" id="CHEBI:30616"/>
        <dbReference type="ChEBI" id="CHEBI:57865"/>
        <dbReference type="ChEBI" id="CHEBI:58223"/>
        <dbReference type="ChEBI" id="CHEBI:456216"/>
        <dbReference type="EC" id="2.7.4.14"/>
    </reaction>
</comment>
<comment type="subunit">
    <text evidence="9">Monomer.</text>
</comment>
<dbReference type="FunFam" id="3.40.50.300:FF:000315">
    <property type="entry name" value="Adenylate kinase 1"/>
    <property type="match status" value="1"/>
</dbReference>
<feature type="compositionally biased region" description="Basic and acidic residues" evidence="10">
    <location>
        <begin position="52"/>
        <end position="71"/>
    </location>
</feature>
<dbReference type="GO" id="GO:0036430">
    <property type="term" value="F:CMP kinase activity"/>
    <property type="evidence" value="ECO:0007669"/>
    <property type="project" value="RHEA"/>
</dbReference>
<evidence type="ECO:0000256" key="2">
    <source>
        <dbReference type="ARBA" id="ARBA00022679"/>
    </source>
</evidence>
<dbReference type="Proteomes" id="UP000241769">
    <property type="component" value="Unassembled WGS sequence"/>
</dbReference>
<feature type="region of interest" description="Disordered" evidence="10">
    <location>
        <begin position="37"/>
        <end position="84"/>
    </location>
</feature>
<dbReference type="InterPro" id="IPR027417">
    <property type="entry name" value="P-loop_NTPase"/>
</dbReference>
<feature type="binding site" evidence="9">
    <location>
        <position position="128"/>
    </location>
    <ligand>
        <name>a ribonucleoside 5'-phosphate</name>
        <dbReference type="ChEBI" id="CHEBI:58043"/>
    </ligand>
</feature>
<dbReference type="InterPro" id="IPR006266">
    <property type="entry name" value="UMP_CMP_kinase"/>
</dbReference>
<dbReference type="PRINTS" id="PR00094">
    <property type="entry name" value="ADENYLTKNASE"/>
</dbReference>
<dbReference type="GO" id="GO:0006221">
    <property type="term" value="P:pyrimidine nucleotide biosynthetic process"/>
    <property type="evidence" value="ECO:0007669"/>
    <property type="project" value="UniProtKB-UniRule"/>
</dbReference>
<dbReference type="Pfam" id="PF00406">
    <property type="entry name" value="ADK"/>
    <property type="match status" value="1"/>
</dbReference>
<dbReference type="CDD" id="cd01428">
    <property type="entry name" value="ADK"/>
    <property type="match status" value="1"/>
</dbReference>
<keyword evidence="1 9" id="KW-0963">Cytoplasm</keyword>
<feature type="binding site" evidence="9">
    <location>
        <position position="258"/>
    </location>
    <ligand>
        <name>ATP</name>
        <dbReference type="ChEBI" id="CHEBI:30616"/>
    </ligand>
</feature>
<evidence type="ECO:0000256" key="5">
    <source>
        <dbReference type="ARBA" id="ARBA00022840"/>
    </source>
</evidence>
<dbReference type="HAMAP" id="MF_03172">
    <property type="entry name" value="Adenylate_kinase_UMP_CMP_kin"/>
    <property type="match status" value="1"/>
</dbReference>
<dbReference type="GO" id="GO:0005634">
    <property type="term" value="C:nucleus"/>
    <property type="evidence" value="ECO:0007669"/>
    <property type="project" value="UniProtKB-SubCell"/>
</dbReference>
<evidence type="ECO:0000256" key="9">
    <source>
        <dbReference type="HAMAP-Rule" id="MF_03172"/>
    </source>
</evidence>
<evidence type="ECO:0000256" key="10">
    <source>
        <dbReference type="SAM" id="MobiDB-lite"/>
    </source>
</evidence>
<dbReference type="GO" id="GO:0033862">
    <property type="term" value="F:UMP kinase activity"/>
    <property type="evidence" value="ECO:0007669"/>
    <property type="project" value="RHEA"/>
</dbReference>
<comment type="catalytic activity">
    <reaction evidence="9">
        <text>dCMP + ATP = dCDP + ADP</text>
        <dbReference type="Rhea" id="RHEA:25094"/>
        <dbReference type="ChEBI" id="CHEBI:30616"/>
        <dbReference type="ChEBI" id="CHEBI:57566"/>
        <dbReference type="ChEBI" id="CHEBI:58593"/>
        <dbReference type="ChEBI" id="CHEBI:456216"/>
        <dbReference type="EC" id="2.7.4.14"/>
    </reaction>
</comment>
<feature type="binding site" evidence="9">
    <location>
        <position position="213"/>
    </location>
    <ligand>
        <name>ATP</name>
        <dbReference type="ChEBI" id="CHEBI:30616"/>
    </ligand>
</feature>
<organism evidence="11 12">
    <name type="scientific">Planoprotostelium fungivorum</name>
    <dbReference type="NCBI Taxonomy" id="1890364"/>
    <lineage>
        <taxon>Eukaryota</taxon>
        <taxon>Amoebozoa</taxon>
        <taxon>Evosea</taxon>
        <taxon>Variosea</taxon>
        <taxon>Cavosteliida</taxon>
        <taxon>Cavosteliaceae</taxon>
        <taxon>Planoprotostelium</taxon>
    </lineage>
</organism>
<evidence type="ECO:0000313" key="11">
    <source>
        <dbReference type="EMBL" id="PRP78469.1"/>
    </source>
</evidence>
<dbReference type="InterPro" id="IPR000850">
    <property type="entry name" value="Adenylat/UMP-CMP_kin"/>
</dbReference>
<gene>
    <name evidence="11" type="ORF">PROFUN_13646</name>
</gene>
<evidence type="ECO:0000256" key="1">
    <source>
        <dbReference type="ARBA" id="ARBA00022490"/>
    </source>
</evidence>
<comment type="cofactor">
    <cofactor evidence="9">
        <name>Mg(2+)</name>
        <dbReference type="ChEBI" id="CHEBI:18420"/>
    </cofactor>
    <text evidence="9">Binds 1 Mg(2+) ion per monomer.</text>
</comment>
<dbReference type="PANTHER" id="PTHR23359">
    <property type="entry name" value="NUCLEOTIDE KINASE"/>
    <property type="match status" value="1"/>
</dbReference>
<feature type="binding site" evidence="9">
    <location>
        <position position="183"/>
    </location>
    <ligand>
        <name>CMP</name>
        <dbReference type="ChEBI" id="CHEBI:60377"/>
    </ligand>
</feature>
<feature type="binding site" evidence="9">
    <location>
        <begin position="149"/>
        <end position="151"/>
    </location>
    <ligand>
        <name>a ribonucleoside 5'-phosphate</name>
        <dbReference type="ChEBI" id="CHEBI:58043"/>
    </ligand>
</feature>
<dbReference type="FunCoup" id="A0A2P6N3D4">
    <property type="interactions" value="841"/>
</dbReference>
<keyword evidence="6 9" id="KW-0665">Pyrimidine biosynthesis</keyword>
<evidence type="ECO:0000256" key="7">
    <source>
        <dbReference type="ARBA" id="ARBA00023242"/>
    </source>
</evidence>
<sequence>MWGRSSQFEGAEGNNISKPRLVFERIQANMGGGLSVFRKKNTAAADGSEPASAKEEKPTEESRQSQPSREEEKEEMVQSLSNPVTPRVTEQPIVVFVLGGPGAGKGTQCAKIVEHFGFEHLSAGDLLRAEIKSGSENGEMIANMIKEGRIVPSEVTVDLLDKAMTKSGRSRFLIDGFPRDERNNQNWEDATHLAFVLFFEVPESVLEERLLKRGESSGRSDDNIESIKKRFHTYKESSLPIIQYYDAKGKAVKINGDRPVEEVWAEVQEQFAKSNIPPTPRNNQ</sequence>
<dbReference type="EC" id="2.7.4.14" evidence="9"/>
<reference evidence="11 12" key="1">
    <citation type="journal article" date="2018" name="Genome Biol. Evol.">
        <title>Multiple Roots of Fruiting Body Formation in Amoebozoa.</title>
        <authorList>
            <person name="Hillmann F."/>
            <person name="Forbes G."/>
            <person name="Novohradska S."/>
            <person name="Ferling I."/>
            <person name="Riege K."/>
            <person name="Groth M."/>
            <person name="Westermann M."/>
            <person name="Marz M."/>
            <person name="Spaller T."/>
            <person name="Winckler T."/>
            <person name="Schaap P."/>
            <person name="Glockner G."/>
        </authorList>
    </citation>
    <scope>NUCLEOTIDE SEQUENCE [LARGE SCALE GENOMIC DNA]</scope>
    <source>
        <strain evidence="11 12">Jena</strain>
    </source>
</reference>
<comment type="caution">
    <text evidence="11">The sequence shown here is derived from an EMBL/GenBank/DDBJ whole genome shotgun (WGS) entry which is preliminary data.</text>
</comment>
<feature type="binding site" evidence="9">
    <location>
        <position position="219"/>
    </location>
    <ligand>
        <name>a ribonucleoside 5'-phosphate</name>
        <dbReference type="ChEBI" id="CHEBI:58043"/>
    </ligand>
</feature>
<feature type="region of interest" description="Disordered" evidence="10">
    <location>
        <begin position="1"/>
        <end position="20"/>
    </location>
</feature>
<keyword evidence="7 9" id="KW-0539">Nucleus</keyword>
<dbReference type="GO" id="GO:0005524">
    <property type="term" value="F:ATP binding"/>
    <property type="evidence" value="ECO:0007669"/>
    <property type="project" value="UniProtKB-KW"/>
</dbReference>
<accession>A0A2P6N3D4</accession>
<dbReference type="NCBIfam" id="TIGR01359">
    <property type="entry name" value="UMP_CMP_kin_fam"/>
    <property type="match status" value="1"/>
</dbReference>
<dbReference type="InterPro" id="IPR033690">
    <property type="entry name" value="Adenylat_kinase_CS"/>
</dbReference>
<evidence type="ECO:0000256" key="3">
    <source>
        <dbReference type="ARBA" id="ARBA00022741"/>
    </source>
</evidence>
<comment type="similarity">
    <text evidence="9">Belongs to the adenylate kinase family. UMP-CMP kinase subfamily.</text>
</comment>
<dbReference type="OrthoDB" id="442176at2759"/>
<keyword evidence="4 9" id="KW-0418">Kinase</keyword>
<dbReference type="HAMAP" id="MF_00235">
    <property type="entry name" value="Adenylate_kinase_Adk"/>
    <property type="match status" value="1"/>
</dbReference>
<proteinExistence type="inferred from homology"/>
<evidence type="ECO:0000256" key="4">
    <source>
        <dbReference type="ARBA" id="ARBA00022777"/>
    </source>
</evidence>
<comment type="subcellular location">
    <subcellularLocation>
        <location evidence="9">Cytoplasm</location>
    </subcellularLocation>
    <subcellularLocation>
        <location evidence="9">Nucleus</location>
    </subcellularLocation>
</comment>
<keyword evidence="12" id="KW-1185">Reference proteome</keyword>
<comment type="domain">
    <text evidence="9">Consists of three domains, a large central CORE domain and two small peripheral domains, NMPbind and LID, which undergo movements during catalysis. The LID domain closes over the site of phosphoryl transfer upon ATP binding. Assembling and dissambling the active center during each catalytic cycle provides an effective means to prevent ATP hydrolysis.</text>
</comment>
<dbReference type="Gene3D" id="3.40.50.300">
    <property type="entry name" value="P-loop containing nucleotide triphosphate hydrolases"/>
    <property type="match status" value="1"/>
</dbReference>
<feature type="binding site" evidence="9">
    <location>
        <position position="230"/>
    </location>
    <ligand>
        <name>a ribonucleoside 5'-phosphate</name>
        <dbReference type="ChEBI" id="CHEBI:58043"/>
    </ligand>
</feature>
<dbReference type="GO" id="GO:0036431">
    <property type="term" value="F:dCMP kinase activity"/>
    <property type="evidence" value="ECO:0007669"/>
    <property type="project" value="RHEA"/>
</dbReference>
<feature type="region of interest" description="LID" evidence="9">
    <location>
        <begin position="212"/>
        <end position="222"/>
    </location>
</feature>
<dbReference type="PROSITE" id="PS00113">
    <property type="entry name" value="ADENYLATE_KINASE"/>
    <property type="match status" value="1"/>
</dbReference>
<keyword evidence="2 9" id="KW-0808">Transferase</keyword>
<dbReference type="InParanoid" id="A0A2P6N3D4"/>
<evidence type="ECO:0000313" key="12">
    <source>
        <dbReference type="Proteomes" id="UP000241769"/>
    </source>
</evidence>
<keyword evidence="5 9" id="KW-0067">ATP-binding</keyword>
<keyword evidence="3 9" id="KW-0547">Nucleotide-binding</keyword>
<dbReference type="SUPFAM" id="SSF52540">
    <property type="entry name" value="P-loop containing nucleoside triphosphate hydrolases"/>
    <property type="match status" value="1"/>
</dbReference>
<comment type="catalytic activity">
    <reaction evidence="9">
        <text>CMP + ATP = CDP + ADP</text>
        <dbReference type="Rhea" id="RHEA:11600"/>
        <dbReference type="ChEBI" id="CHEBI:30616"/>
        <dbReference type="ChEBI" id="CHEBI:58069"/>
        <dbReference type="ChEBI" id="CHEBI:60377"/>
        <dbReference type="ChEBI" id="CHEBI:456216"/>
        <dbReference type="EC" id="2.7.4.14"/>
    </reaction>
</comment>
<feature type="binding site" evidence="9">
    <location>
        <begin position="102"/>
        <end position="107"/>
    </location>
    <ligand>
        <name>ATP</name>
        <dbReference type="ChEBI" id="CHEBI:30616"/>
    </ligand>
</feature>
<comment type="function">
    <text evidence="9">Catalyzes the phosphorylation of pyrimidine nucleoside monophosphates at the expense of ATP. Plays an important role in de novo pyrimidine nucleotide biosynthesis. Has preference for UMP and CMP as phosphate acceptors.</text>
</comment>
<dbReference type="AlphaFoldDB" id="A0A2P6N3D4"/>
<evidence type="ECO:0000256" key="8">
    <source>
        <dbReference type="ARBA" id="ARBA00048116"/>
    </source>
</evidence>
<comment type="caution">
    <text evidence="9">Lacks conserved residue(s) required for the propagation of feature annotation.</text>
</comment>
<dbReference type="STRING" id="1890364.A0A2P6N3D4"/>
<dbReference type="EMBL" id="MDYQ01000221">
    <property type="protein sequence ID" value="PRP78469.1"/>
    <property type="molecule type" value="Genomic_DNA"/>
</dbReference>
<protein>
    <recommendedName>
        <fullName evidence="9">UMP-CMP kinase</fullName>
        <ecNumber evidence="9">2.7.4.14</ecNumber>
    </recommendedName>
    <alternativeName>
        <fullName evidence="9">Deoxycytidylate kinase</fullName>
        <shortName evidence="9">CK</shortName>
        <shortName evidence="9">dCMP kinase</shortName>
    </alternativeName>
    <alternativeName>
        <fullName evidence="9">Uridine monophosphate/cytidine monophosphate kinase</fullName>
        <shortName evidence="9">UMP/CMP kinase</shortName>
        <shortName evidence="9">UMP/CMPK</shortName>
    </alternativeName>
</protein>
<feature type="binding site" evidence="9">
    <location>
        <begin position="176"/>
        <end position="179"/>
    </location>
    <ligand>
        <name>a ribonucleoside 5'-phosphate</name>
        <dbReference type="ChEBI" id="CHEBI:58043"/>
    </ligand>
</feature>
<evidence type="ECO:0000256" key="6">
    <source>
        <dbReference type="ARBA" id="ARBA00022975"/>
    </source>
</evidence>
<dbReference type="GO" id="GO:0005737">
    <property type="term" value="C:cytoplasm"/>
    <property type="evidence" value="ECO:0007669"/>
    <property type="project" value="UniProtKB-SubCell"/>
</dbReference>
<name>A0A2P6N3D4_9EUKA</name>